<dbReference type="PANTHER" id="PTHR23389:SF6">
    <property type="entry name" value="REPLICATION FACTOR C SUBUNIT 1"/>
    <property type="match status" value="1"/>
</dbReference>
<feature type="compositionally biased region" description="Basic and acidic residues" evidence="2">
    <location>
        <begin position="298"/>
        <end position="312"/>
    </location>
</feature>
<dbReference type="Gene3D" id="2.60.40.10">
    <property type="entry name" value="Immunoglobulins"/>
    <property type="match status" value="1"/>
</dbReference>
<evidence type="ECO:0000313" key="4">
    <source>
        <dbReference type="EMBL" id="CAD8874107.1"/>
    </source>
</evidence>
<dbReference type="GO" id="GO:0006260">
    <property type="term" value="P:DNA replication"/>
    <property type="evidence" value="ECO:0007669"/>
    <property type="project" value="UniProtKB-KW"/>
</dbReference>
<dbReference type="Pfam" id="PF00004">
    <property type="entry name" value="AAA"/>
    <property type="match status" value="1"/>
</dbReference>
<feature type="compositionally biased region" description="Low complexity" evidence="2">
    <location>
        <begin position="68"/>
        <end position="93"/>
    </location>
</feature>
<dbReference type="GO" id="GO:0005524">
    <property type="term" value="F:ATP binding"/>
    <property type="evidence" value="ECO:0007669"/>
    <property type="project" value="InterPro"/>
</dbReference>
<dbReference type="InterPro" id="IPR014756">
    <property type="entry name" value="Ig_E-set"/>
</dbReference>
<reference evidence="4" key="1">
    <citation type="submission" date="2021-01" db="EMBL/GenBank/DDBJ databases">
        <authorList>
            <person name="Corre E."/>
            <person name="Pelletier E."/>
            <person name="Niang G."/>
            <person name="Scheremetjew M."/>
            <person name="Finn R."/>
            <person name="Kale V."/>
            <person name="Holt S."/>
            <person name="Cochrane G."/>
            <person name="Meng A."/>
            <person name="Brown T."/>
            <person name="Cohen L."/>
        </authorList>
    </citation>
    <scope>NUCLEOTIDE SEQUENCE</scope>
    <source>
        <strain evidence="4">308</strain>
    </source>
</reference>
<dbReference type="InterPro" id="IPR003959">
    <property type="entry name" value="ATPase_AAA_core"/>
</dbReference>
<dbReference type="InterPro" id="IPR027417">
    <property type="entry name" value="P-loop_NTPase"/>
</dbReference>
<feature type="domain" description="AAA+ ATPase" evidence="3">
    <location>
        <begin position="652"/>
        <end position="788"/>
    </location>
</feature>
<dbReference type="SMART" id="SM00382">
    <property type="entry name" value="AAA"/>
    <property type="match status" value="1"/>
</dbReference>
<evidence type="ECO:0000259" key="3">
    <source>
        <dbReference type="SMART" id="SM00382"/>
    </source>
</evidence>
<evidence type="ECO:0000256" key="2">
    <source>
        <dbReference type="SAM" id="MobiDB-lite"/>
    </source>
</evidence>
<dbReference type="GO" id="GO:0005634">
    <property type="term" value="C:nucleus"/>
    <property type="evidence" value="ECO:0007669"/>
    <property type="project" value="TreeGrafter"/>
</dbReference>
<accession>A0A7S1B585</accession>
<dbReference type="Pfam" id="PF01833">
    <property type="entry name" value="TIG"/>
    <property type="match status" value="1"/>
</dbReference>
<feature type="region of interest" description="Disordered" evidence="2">
    <location>
        <begin position="68"/>
        <end position="106"/>
    </location>
</feature>
<organism evidence="4">
    <name type="scientific">Corethron hystrix</name>
    <dbReference type="NCBI Taxonomy" id="216773"/>
    <lineage>
        <taxon>Eukaryota</taxon>
        <taxon>Sar</taxon>
        <taxon>Stramenopiles</taxon>
        <taxon>Ochrophyta</taxon>
        <taxon>Bacillariophyta</taxon>
        <taxon>Coscinodiscophyceae</taxon>
        <taxon>Corethrophycidae</taxon>
        <taxon>Corethrales</taxon>
        <taxon>Corethraceae</taxon>
        <taxon>Corethron</taxon>
    </lineage>
</organism>
<name>A0A7S1B585_9STRA</name>
<dbReference type="CDD" id="cd00603">
    <property type="entry name" value="IPT_PCSR"/>
    <property type="match status" value="1"/>
</dbReference>
<protein>
    <recommendedName>
        <fullName evidence="3">AAA+ ATPase domain-containing protein</fullName>
    </recommendedName>
</protein>
<dbReference type="Gene3D" id="3.40.50.300">
    <property type="entry name" value="P-loop containing nucleotide triphosphate hydrolases"/>
    <property type="match status" value="1"/>
</dbReference>
<dbReference type="SUPFAM" id="SSF81296">
    <property type="entry name" value="E set domains"/>
    <property type="match status" value="1"/>
</dbReference>
<feature type="region of interest" description="Disordered" evidence="2">
    <location>
        <begin position="169"/>
        <end position="191"/>
    </location>
</feature>
<dbReference type="GO" id="GO:0003677">
    <property type="term" value="F:DNA binding"/>
    <property type="evidence" value="ECO:0007669"/>
    <property type="project" value="TreeGrafter"/>
</dbReference>
<feature type="compositionally biased region" description="Basic residues" evidence="2">
    <location>
        <begin position="286"/>
        <end position="297"/>
    </location>
</feature>
<feature type="compositionally biased region" description="Basic and acidic residues" evidence="2">
    <location>
        <begin position="169"/>
        <end position="181"/>
    </location>
</feature>
<dbReference type="InterPro" id="IPR002909">
    <property type="entry name" value="IPT_dom"/>
</dbReference>
<dbReference type="InterPro" id="IPR013783">
    <property type="entry name" value="Ig-like_fold"/>
</dbReference>
<dbReference type="PANTHER" id="PTHR23389">
    <property type="entry name" value="CHROMOSOME TRANSMISSION FIDELITY FACTOR 18"/>
    <property type="match status" value="1"/>
</dbReference>
<proteinExistence type="predicted"/>
<dbReference type="SUPFAM" id="SSF52540">
    <property type="entry name" value="P-loop containing nucleoside triphosphate hydrolases"/>
    <property type="match status" value="1"/>
</dbReference>
<gene>
    <name evidence="4" type="ORF">CHYS00102_LOCUS1270</name>
</gene>
<sequence>MIACPLWNVYSSPVPTPPSLTMSSTQNIKWWLCDKCRLYAFDTIEEAIEHERTCPVVSSGINYGGGESTASPITLTPSSPSSLSPPSSTESLPTKPPAASIDAVPASNPLPPSKVAADAAALVTKIANVSPTTDFIRKKPAAFFEPRRSDVAEPMSIVMEVSCSQDAISDHRSKSPVDKHVASNAEETGDCNDGMIHKKELNHAPVTQSVVDTNISSSKEVIDLISPEIKNSNVPVSHLNARRSGRIRMNQMRLFSTSCVEDTQGSKNKPQIRKKRKAQKAANAHGGKKTKGKQLSKQKKDPQHPCGKKDAKSTAFSKRTKTSDGAGPTASTSDVDAVKSCLGSPELVKSRLAERTMQFANARRAAREKEREKAARNKAEECTDDMQSKSALASIFSKPKKCDRPQLTEKNKLEKVVSTKLPVFQPGGKSVTPNGGFQPLRLDHFMGKSDFTHLFPVPNHVAVESKESHYDIRGFVCGVAERIAARPTFQRGKASMATDLFSSLHNIKLTLISPENNLVKCERLVPRLADRMHLAFSNATSSNPTNLVESAASRLGLAEETRKEDFHRFESVHRKYQNKVSLLSELYMPRAIPQDICSSHNKYTALALQKFLKEWEEIRQNYCSSKNLFKSCLKGQDLYRDSGYDSEEDNGPMSTALLVGPTSSGKTCLVEGLARQHSFRLLEINTAHCRSGPSLKERMEEATQSVSLMKRSEDADECEEEAKHAMTVILLDEVDIVFDNGDDAGFWASVKHLSKRSKCPIIMTASNVPKELETHNIRHQIYHMDRPSVDECVYTLANVAVAENLSVSLETLQHICTLLKCDLRRALHELQARNFRASSTKMIEDENNAIIGSRSLTVRSKCPIITGLDPKTFCSKTGGKMKIYGKNFRQEKVNVTVKDIPCVSVLVVSDSIIECQVPPATYPAGVDEYGIDTQTYDESMTSKYCLVVVSARNAGRVLRSDSACFSSNKGVKESPPLPLKEVWNIQYSFPQMLGKLELLMKKKTKRKELEKKSTITDTDFLDSDCSDHDEKMVDQNSDVAINESSSTLNEESIENPNLIETSSVSNSQDEIMASILPQNSFEEHETNLQELDQLSKFCHLSSECAFLEDVMDLSPPFLEGAVLGFGGCNLQKVGILNGNNSSVKPPSNEKLYQSGLNDRGYFGCSECHMTCPNHAGDRRLIRGGTSIDQPHVRSMDEDVGEEFENWEMSSVDVFMEIPHSAVSSLPSVVHSKAKQVYKVKDIFCPMNTFLKQRTVNNDVEITTSLQNFVDHFIPSNIKKIQFSEEVLNHPFYSSTDAMAGNELNRTLSLDYLPMLRNIAVVLAQKEHLDADGKETLQTGLQGGVRRSTRTTRKRGDMGKTHYFDYIMQNDSGIGKKIACDIAKTVLQFNKTSP</sequence>
<dbReference type="InterPro" id="IPR003593">
    <property type="entry name" value="AAA+_ATPase"/>
</dbReference>
<keyword evidence="1" id="KW-0235">DNA replication</keyword>
<feature type="compositionally biased region" description="Basic residues" evidence="2">
    <location>
        <begin position="270"/>
        <end position="279"/>
    </location>
</feature>
<evidence type="ECO:0000256" key="1">
    <source>
        <dbReference type="ARBA" id="ARBA00022705"/>
    </source>
</evidence>
<dbReference type="EMBL" id="HBFR01001977">
    <property type="protein sequence ID" value="CAD8874107.1"/>
    <property type="molecule type" value="Transcribed_RNA"/>
</dbReference>
<feature type="region of interest" description="Disordered" evidence="2">
    <location>
        <begin position="258"/>
        <end position="337"/>
    </location>
</feature>
<feature type="compositionally biased region" description="Polar residues" evidence="2">
    <location>
        <begin position="258"/>
        <end position="269"/>
    </location>
</feature>
<dbReference type="GO" id="GO:0016887">
    <property type="term" value="F:ATP hydrolysis activity"/>
    <property type="evidence" value="ECO:0007669"/>
    <property type="project" value="InterPro"/>
</dbReference>